<name>A0ABT3N645_9BACT</name>
<dbReference type="InterPro" id="IPR003018">
    <property type="entry name" value="GAF"/>
</dbReference>
<comment type="caution">
    <text evidence="2">The sequence shown here is derived from an EMBL/GenBank/DDBJ whole genome shotgun (WGS) entry which is preliminary data.</text>
</comment>
<evidence type="ECO:0000313" key="3">
    <source>
        <dbReference type="Proteomes" id="UP001209681"/>
    </source>
</evidence>
<evidence type="ECO:0000313" key="2">
    <source>
        <dbReference type="EMBL" id="MCW7752626.1"/>
    </source>
</evidence>
<dbReference type="SUPFAM" id="SSF55781">
    <property type="entry name" value="GAF domain-like"/>
    <property type="match status" value="1"/>
</dbReference>
<reference evidence="2 3" key="1">
    <citation type="submission" date="2022-11" db="EMBL/GenBank/DDBJ databases">
        <title>Desulfobotulus tamanensis H1 sp. nov. - anaerobic, alkaliphilic, sulphate reducing bacterium isolated from terrestrial mud volcano.</title>
        <authorList>
            <person name="Frolova A."/>
            <person name="Merkel A.Y."/>
            <person name="Slobodkin A.I."/>
        </authorList>
    </citation>
    <scope>NUCLEOTIDE SEQUENCE [LARGE SCALE GENOMIC DNA]</scope>
    <source>
        <strain evidence="2 3">H1</strain>
    </source>
</reference>
<organism evidence="2 3">
    <name type="scientific">Desulfobotulus pelophilus</name>
    <dbReference type="NCBI Taxonomy" id="2823377"/>
    <lineage>
        <taxon>Bacteria</taxon>
        <taxon>Pseudomonadati</taxon>
        <taxon>Thermodesulfobacteriota</taxon>
        <taxon>Desulfobacteria</taxon>
        <taxon>Desulfobacterales</taxon>
        <taxon>Desulfobacteraceae</taxon>
        <taxon>Desulfobotulus</taxon>
    </lineage>
</organism>
<evidence type="ECO:0000259" key="1">
    <source>
        <dbReference type="SMART" id="SM00065"/>
    </source>
</evidence>
<dbReference type="Proteomes" id="UP001209681">
    <property type="component" value="Unassembled WGS sequence"/>
</dbReference>
<sequence length="191" mass="21785">MEQKPTSRIHLREFKAISHAISTYEDLTVLNQHLVEGICSSFHIKACSIFLYDDRENQLFRVTSCGLSEEYLRKGPIIVDDNKNREALSGEVVFYQDLRNDGRVLFPEAAMAEGILSMLSVPIKYHDHVLGLLKMYHSDHWILHEDDLDVFCVLAAHLGLRIEHTGLRNFFEMVKTAAASLPLRMMQGLGV</sequence>
<dbReference type="RefSeq" id="WP_265423489.1">
    <property type="nucleotide sequence ID" value="NZ_JAPFPW010000001.1"/>
</dbReference>
<feature type="domain" description="GAF" evidence="1">
    <location>
        <begin position="26"/>
        <end position="172"/>
    </location>
</feature>
<dbReference type="EMBL" id="JAPFPW010000001">
    <property type="protein sequence ID" value="MCW7752626.1"/>
    <property type="molecule type" value="Genomic_DNA"/>
</dbReference>
<gene>
    <name evidence="2" type="ORF">OOT00_01345</name>
</gene>
<proteinExistence type="predicted"/>
<dbReference type="SMART" id="SM00065">
    <property type="entry name" value="GAF"/>
    <property type="match status" value="1"/>
</dbReference>
<accession>A0ABT3N645</accession>
<dbReference type="Pfam" id="PF01590">
    <property type="entry name" value="GAF"/>
    <property type="match status" value="1"/>
</dbReference>
<dbReference type="InterPro" id="IPR029016">
    <property type="entry name" value="GAF-like_dom_sf"/>
</dbReference>
<protein>
    <submittedName>
        <fullName evidence="2">GAF domain-containing protein</fullName>
    </submittedName>
</protein>
<dbReference type="Gene3D" id="3.30.450.40">
    <property type="match status" value="1"/>
</dbReference>
<keyword evidence="3" id="KW-1185">Reference proteome</keyword>